<dbReference type="Pfam" id="PF19909">
    <property type="entry name" value="DUF6382"/>
    <property type="match status" value="1"/>
</dbReference>
<proteinExistence type="predicted"/>
<evidence type="ECO:0000313" key="2">
    <source>
        <dbReference type="EMBL" id="NOU99011.1"/>
    </source>
</evidence>
<dbReference type="EMBL" id="WHNZ01000012">
    <property type="protein sequence ID" value="NOU99011.1"/>
    <property type="molecule type" value="Genomic_DNA"/>
</dbReference>
<dbReference type="PANTHER" id="PTHR23308">
    <property type="entry name" value="NUCLEAR INHIBITOR OF PROTEIN PHOSPHATASE-1"/>
    <property type="match status" value="1"/>
</dbReference>
<dbReference type="InterPro" id="IPR050923">
    <property type="entry name" value="Cell_Proc_Reg/RNA_Proc"/>
</dbReference>
<organism evidence="2 3">
    <name type="scientific">Paenibacillus planticolens</name>
    <dbReference type="NCBI Taxonomy" id="2654976"/>
    <lineage>
        <taxon>Bacteria</taxon>
        <taxon>Bacillati</taxon>
        <taxon>Bacillota</taxon>
        <taxon>Bacilli</taxon>
        <taxon>Bacillales</taxon>
        <taxon>Paenibacillaceae</taxon>
        <taxon>Paenibacillus</taxon>
    </lineage>
</organism>
<dbReference type="SMART" id="SM00240">
    <property type="entry name" value="FHA"/>
    <property type="match status" value="1"/>
</dbReference>
<evidence type="ECO:0000259" key="1">
    <source>
        <dbReference type="PROSITE" id="PS50006"/>
    </source>
</evidence>
<evidence type="ECO:0000313" key="3">
    <source>
        <dbReference type="Proteomes" id="UP000618579"/>
    </source>
</evidence>
<dbReference type="InterPro" id="IPR045962">
    <property type="entry name" value="DUF6382"/>
</dbReference>
<dbReference type="InterPro" id="IPR000253">
    <property type="entry name" value="FHA_dom"/>
</dbReference>
<dbReference type="Proteomes" id="UP000618579">
    <property type="component" value="Unassembled WGS sequence"/>
</dbReference>
<dbReference type="PROSITE" id="PS50006">
    <property type="entry name" value="FHA_DOMAIN"/>
    <property type="match status" value="1"/>
</dbReference>
<reference evidence="2 3" key="1">
    <citation type="submission" date="2019-10" db="EMBL/GenBank/DDBJ databases">
        <title>Description of Paenibacillus pedi sp. nov.</title>
        <authorList>
            <person name="Carlier A."/>
            <person name="Qi S."/>
        </authorList>
    </citation>
    <scope>NUCLEOTIDE SEQUENCE [LARGE SCALE GENOMIC DNA]</scope>
    <source>
        <strain evidence="2 3">LMG 31457</strain>
    </source>
</reference>
<protein>
    <submittedName>
        <fullName evidence="2">FHA domain-containing protein</fullName>
    </submittedName>
</protein>
<comment type="caution">
    <text evidence="2">The sequence shown here is derived from an EMBL/GenBank/DDBJ whole genome shotgun (WGS) entry which is preliminary data.</text>
</comment>
<dbReference type="InterPro" id="IPR008984">
    <property type="entry name" value="SMAD_FHA_dom_sf"/>
</dbReference>
<dbReference type="Gene3D" id="2.60.200.20">
    <property type="match status" value="1"/>
</dbReference>
<accession>A0ABX1ZFZ2</accession>
<name>A0ABX1ZFZ2_9BACL</name>
<dbReference type="CDD" id="cd00060">
    <property type="entry name" value="FHA"/>
    <property type="match status" value="1"/>
</dbReference>
<feature type="domain" description="FHA" evidence="1">
    <location>
        <begin position="394"/>
        <end position="446"/>
    </location>
</feature>
<sequence length="471" mass="53416">MRRGESVTEEVFGLRYEFVYRHGHYMRLCKDDSDGLKAEDFSTLQVKMLEANTIPKLLPLEIQEVDLRISLLYRLAAKRMLVQVLKIEGFSRWDFARLLYAIVCALEDSKNYMLLETGFVLRENFIFIGSDWSDVFLTYVPMESCSTGGDVMTSLKSLASQIALKIDANEKEELESWLDLMLRHQSLRDFKQCLRNLMDEKKPAMQEELPKPIWQQNTLNKPAKISIPSGEILGNKPTMDVGGANTGQAVSFTPLSQRLQIFVLAGVSVAASFLWRHYISLPSASTLHLTAGMTILLADIWFVSKFLGMPRYKREQNKPQLPIENNNAMSKLENEPGDIQTHYQNLHLHTTLIPKKGHNATVILGNLRNTLQGPRLEIQIQDSPRLVAIVSDHFTIGRGDANLKVDYVLEEAGVSRVHAEITKSEQGYELKDSGSTNGTCLNGEELVAYQSYLLKDGDEIRIVRQEMIFRC</sequence>
<dbReference type="SUPFAM" id="SSF49879">
    <property type="entry name" value="SMAD/FHA domain"/>
    <property type="match status" value="1"/>
</dbReference>
<keyword evidence="3" id="KW-1185">Reference proteome</keyword>
<gene>
    <name evidence="2" type="ORF">GC097_03115</name>
</gene>
<dbReference type="Pfam" id="PF00498">
    <property type="entry name" value="FHA"/>
    <property type="match status" value="1"/>
</dbReference>